<organism evidence="2 3">
    <name type="scientific">Actinidia rufa</name>
    <dbReference type="NCBI Taxonomy" id="165716"/>
    <lineage>
        <taxon>Eukaryota</taxon>
        <taxon>Viridiplantae</taxon>
        <taxon>Streptophyta</taxon>
        <taxon>Embryophyta</taxon>
        <taxon>Tracheophyta</taxon>
        <taxon>Spermatophyta</taxon>
        <taxon>Magnoliopsida</taxon>
        <taxon>eudicotyledons</taxon>
        <taxon>Gunneridae</taxon>
        <taxon>Pentapetalae</taxon>
        <taxon>asterids</taxon>
        <taxon>Ericales</taxon>
        <taxon>Actinidiaceae</taxon>
        <taxon>Actinidia</taxon>
    </lineage>
</organism>
<sequence>MGRLTMLLSSWLQPNLPHTIPHRGLGKEEKDEDANVESDEEVNQVEVLAPIADIAPLAQVPAAKPIFVLSSDLKVANDLKFLVVVPAAEDLIKHSFNRGNNLGYSSKVEVDMASRQRVLEKKKAIEDELEKQSSDLILALPSLIRDQSNDVANLSTKNVKEFKDLLIMQGIQLLQQAVANSERTKKNINDLKKAIQRAYNLENELKKARSDLDDIRNVAEIATRDLYERQVANLHTGIFQEGWLTCLREIGTPSDHPTWTTLVPPLELPNPPAVYSPILLPGFNEEEYANFQPEGEEGDNVVVTQNDELVGGEGAMVVGDESVEAEGENQLEE</sequence>
<dbReference type="AlphaFoldDB" id="A0A7J0G6Z0"/>
<gene>
    <name evidence="2" type="ORF">Acr_18g0007250</name>
</gene>
<dbReference type="Proteomes" id="UP000585474">
    <property type="component" value="Unassembled WGS sequence"/>
</dbReference>
<evidence type="ECO:0000313" key="3">
    <source>
        <dbReference type="Proteomes" id="UP000585474"/>
    </source>
</evidence>
<evidence type="ECO:0000313" key="2">
    <source>
        <dbReference type="EMBL" id="GFZ06555.1"/>
    </source>
</evidence>
<comment type="caution">
    <text evidence="2">The sequence shown here is derived from an EMBL/GenBank/DDBJ whole genome shotgun (WGS) entry which is preliminary data.</text>
</comment>
<protein>
    <submittedName>
        <fullName evidence="2">Uncharacterized protein</fullName>
    </submittedName>
</protein>
<keyword evidence="1" id="KW-0175">Coiled coil</keyword>
<keyword evidence="3" id="KW-1185">Reference proteome</keyword>
<accession>A0A7J0G6Z0</accession>
<reference evidence="2 3" key="1">
    <citation type="submission" date="2019-07" db="EMBL/GenBank/DDBJ databases">
        <title>De Novo Assembly of kiwifruit Actinidia rufa.</title>
        <authorList>
            <person name="Sugita-Konishi S."/>
            <person name="Sato K."/>
            <person name="Mori E."/>
            <person name="Abe Y."/>
            <person name="Kisaki G."/>
            <person name="Hamano K."/>
            <person name="Suezawa K."/>
            <person name="Otani M."/>
            <person name="Fukuda T."/>
            <person name="Manabe T."/>
            <person name="Gomi K."/>
            <person name="Tabuchi M."/>
            <person name="Akimitsu K."/>
            <person name="Kataoka I."/>
        </authorList>
    </citation>
    <scope>NUCLEOTIDE SEQUENCE [LARGE SCALE GENOMIC DNA]</scope>
    <source>
        <strain evidence="3">cv. Fuchu</strain>
    </source>
</reference>
<dbReference type="EMBL" id="BJWL01000018">
    <property type="protein sequence ID" value="GFZ06555.1"/>
    <property type="molecule type" value="Genomic_DNA"/>
</dbReference>
<name>A0A7J0G6Z0_9ERIC</name>
<evidence type="ECO:0000256" key="1">
    <source>
        <dbReference type="SAM" id="Coils"/>
    </source>
</evidence>
<feature type="coiled-coil region" evidence="1">
    <location>
        <begin position="171"/>
        <end position="225"/>
    </location>
</feature>
<proteinExistence type="predicted"/>